<protein>
    <submittedName>
        <fullName evidence="5">Trans-resveratrol di-o-methyltransferase</fullName>
    </submittedName>
</protein>
<dbReference type="OrthoDB" id="2410195at2759"/>
<reference evidence="5" key="1">
    <citation type="submission" date="2020-07" db="EMBL/GenBank/DDBJ databases">
        <title>Ethylene signaling mediates host invasion by parasitic plants.</title>
        <authorList>
            <person name="Yoshida S."/>
        </authorList>
    </citation>
    <scope>NUCLEOTIDE SEQUENCE</scope>
    <source>
        <strain evidence="5">Okayama</strain>
    </source>
</reference>
<evidence type="ECO:0000259" key="4">
    <source>
        <dbReference type="Pfam" id="PF00891"/>
    </source>
</evidence>
<keyword evidence="3" id="KW-0949">S-adenosyl-L-methionine</keyword>
<feature type="domain" description="O-methyltransferase C-terminal" evidence="4">
    <location>
        <begin position="10"/>
        <end position="220"/>
    </location>
</feature>
<dbReference type="Pfam" id="PF00891">
    <property type="entry name" value="Methyltransf_2"/>
    <property type="match status" value="1"/>
</dbReference>
<evidence type="ECO:0000256" key="3">
    <source>
        <dbReference type="ARBA" id="ARBA00022691"/>
    </source>
</evidence>
<keyword evidence="2 5" id="KW-0808">Transferase</keyword>
<dbReference type="FunFam" id="3.40.50.150:FF:000057">
    <property type="entry name" value="O-methyltransferase ZRP4"/>
    <property type="match status" value="1"/>
</dbReference>
<evidence type="ECO:0000256" key="1">
    <source>
        <dbReference type="ARBA" id="ARBA00022603"/>
    </source>
</evidence>
<organism evidence="5 6">
    <name type="scientific">Phtheirospermum japonicum</name>
    <dbReference type="NCBI Taxonomy" id="374723"/>
    <lineage>
        <taxon>Eukaryota</taxon>
        <taxon>Viridiplantae</taxon>
        <taxon>Streptophyta</taxon>
        <taxon>Embryophyta</taxon>
        <taxon>Tracheophyta</taxon>
        <taxon>Spermatophyta</taxon>
        <taxon>Magnoliopsida</taxon>
        <taxon>eudicotyledons</taxon>
        <taxon>Gunneridae</taxon>
        <taxon>Pentapetalae</taxon>
        <taxon>asterids</taxon>
        <taxon>lamiids</taxon>
        <taxon>Lamiales</taxon>
        <taxon>Orobanchaceae</taxon>
        <taxon>Orobanchaceae incertae sedis</taxon>
        <taxon>Phtheirospermum</taxon>
    </lineage>
</organism>
<proteinExistence type="predicted"/>
<dbReference type="GO" id="GO:0032259">
    <property type="term" value="P:methylation"/>
    <property type="evidence" value="ECO:0007669"/>
    <property type="project" value="UniProtKB-KW"/>
</dbReference>
<evidence type="ECO:0000256" key="2">
    <source>
        <dbReference type="ARBA" id="ARBA00022679"/>
    </source>
</evidence>
<evidence type="ECO:0000313" key="6">
    <source>
        <dbReference type="Proteomes" id="UP000653305"/>
    </source>
</evidence>
<dbReference type="InterPro" id="IPR016461">
    <property type="entry name" value="COMT-like"/>
</dbReference>
<evidence type="ECO:0000313" key="5">
    <source>
        <dbReference type="EMBL" id="GFP78778.1"/>
    </source>
</evidence>
<dbReference type="InterPro" id="IPR001077">
    <property type="entry name" value="COMT_C"/>
</dbReference>
<dbReference type="InterPro" id="IPR029063">
    <property type="entry name" value="SAM-dependent_MTases_sf"/>
</dbReference>
<accession>A0A830B1J3</accession>
<dbReference type="SUPFAM" id="SSF53335">
    <property type="entry name" value="S-adenosyl-L-methionine-dependent methyltransferases"/>
    <property type="match status" value="1"/>
</dbReference>
<dbReference type="Gene3D" id="3.40.50.150">
    <property type="entry name" value="Vaccinia Virus protein VP39"/>
    <property type="match status" value="1"/>
</dbReference>
<dbReference type="PROSITE" id="PS51683">
    <property type="entry name" value="SAM_OMT_II"/>
    <property type="match status" value="1"/>
</dbReference>
<dbReference type="PANTHER" id="PTHR11746">
    <property type="entry name" value="O-METHYLTRANSFERASE"/>
    <property type="match status" value="1"/>
</dbReference>
<dbReference type="EMBL" id="BMAC01000001">
    <property type="protein sequence ID" value="GFP78778.1"/>
    <property type="molecule type" value="Genomic_DNA"/>
</dbReference>
<keyword evidence="1 5" id="KW-0489">Methyltransferase</keyword>
<name>A0A830B1J3_9LAMI</name>
<sequence>MLDPLLIDPWHDASEWFRNDCASPFMAHHGTTLWERLGNDESGNRLFKEGMASDARCVASVLTKECRRVFEGLRSMVDVGGGTGMLAKGIASAFPELECIVFDLPHVVDGMEGGKNLRYVSGDMWECVPHSDAVLLKWTLHDWDDQESVKLLEKCKEAIIPSKNKGGKLIIIEMVVDDEKEEREATETKLFFDMLMMVEVTGKERTEKEWANLFSAAGFSTYNISLGLGLRSVIEVFP</sequence>
<gene>
    <name evidence="5" type="ORF">PHJA_000021300</name>
</gene>
<comment type="caution">
    <text evidence="5">The sequence shown here is derived from an EMBL/GenBank/DDBJ whole genome shotgun (WGS) entry which is preliminary data.</text>
</comment>
<dbReference type="Proteomes" id="UP000653305">
    <property type="component" value="Unassembled WGS sequence"/>
</dbReference>
<keyword evidence="6" id="KW-1185">Reference proteome</keyword>
<dbReference type="AlphaFoldDB" id="A0A830B1J3"/>
<dbReference type="GO" id="GO:0008171">
    <property type="term" value="F:O-methyltransferase activity"/>
    <property type="evidence" value="ECO:0007669"/>
    <property type="project" value="InterPro"/>
</dbReference>